<feature type="domain" description="DUF2828" evidence="1">
    <location>
        <begin position="28"/>
        <end position="90"/>
    </location>
</feature>
<dbReference type="Pfam" id="PF11443">
    <property type="entry name" value="DUF2828"/>
    <property type="match status" value="2"/>
</dbReference>
<dbReference type="PANTHER" id="PTHR31373:SF27">
    <property type="entry name" value="TROVE DOMAIN-CONTAINING PROTEIN"/>
    <property type="match status" value="1"/>
</dbReference>
<organism evidence="2 3">
    <name type="scientific">Apodospora peruviana</name>
    <dbReference type="NCBI Taxonomy" id="516989"/>
    <lineage>
        <taxon>Eukaryota</taxon>
        <taxon>Fungi</taxon>
        <taxon>Dikarya</taxon>
        <taxon>Ascomycota</taxon>
        <taxon>Pezizomycotina</taxon>
        <taxon>Sordariomycetes</taxon>
        <taxon>Sordariomycetidae</taxon>
        <taxon>Sordariales</taxon>
        <taxon>Lasiosphaeriaceae</taxon>
        <taxon>Apodospora</taxon>
    </lineage>
</organism>
<sequence>MDALLTSNHVPTASLPAEEVDMEHKMLTENRDITFRSTKNPLGDLSTELEDVVSGTRLRELLNAAWTDDPLTTLKIIFNARSIHLGKSSHLAVGFRELDKASKERYKPSMAKAPRQTARDNRHSQAISNYGNKPVHQALHLSLTADLALLRSEDTKTKRNVPLCAKRAPSTARFHDKHTFIVSSIAEIMYPESLLAIPDRGTIKDRREIYLRYARETYRNDVSALRKYLEILEQNITAKTFNKIKHERCRPSP</sequence>
<dbReference type="EMBL" id="JAUEDM010000010">
    <property type="protein sequence ID" value="KAK3312037.1"/>
    <property type="molecule type" value="Genomic_DNA"/>
</dbReference>
<evidence type="ECO:0000259" key="1">
    <source>
        <dbReference type="Pfam" id="PF11443"/>
    </source>
</evidence>
<evidence type="ECO:0000313" key="2">
    <source>
        <dbReference type="EMBL" id="KAK3312037.1"/>
    </source>
</evidence>
<accession>A0AAE0HSH6</accession>
<dbReference type="AlphaFoldDB" id="A0AAE0HSH6"/>
<gene>
    <name evidence="2" type="ORF">B0H66DRAFT_538978</name>
</gene>
<reference evidence="2" key="1">
    <citation type="journal article" date="2023" name="Mol. Phylogenet. Evol.">
        <title>Genome-scale phylogeny and comparative genomics of the fungal order Sordariales.</title>
        <authorList>
            <person name="Hensen N."/>
            <person name="Bonometti L."/>
            <person name="Westerberg I."/>
            <person name="Brannstrom I.O."/>
            <person name="Guillou S."/>
            <person name="Cros-Aarteil S."/>
            <person name="Calhoun S."/>
            <person name="Haridas S."/>
            <person name="Kuo A."/>
            <person name="Mondo S."/>
            <person name="Pangilinan J."/>
            <person name="Riley R."/>
            <person name="LaButti K."/>
            <person name="Andreopoulos B."/>
            <person name="Lipzen A."/>
            <person name="Chen C."/>
            <person name="Yan M."/>
            <person name="Daum C."/>
            <person name="Ng V."/>
            <person name="Clum A."/>
            <person name="Steindorff A."/>
            <person name="Ohm R.A."/>
            <person name="Martin F."/>
            <person name="Silar P."/>
            <person name="Natvig D.O."/>
            <person name="Lalanne C."/>
            <person name="Gautier V."/>
            <person name="Ament-Velasquez S.L."/>
            <person name="Kruys A."/>
            <person name="Hutchinson M.I."/>
            <person name="Powell A.J."/>
            <person name="Barry K."/>
            <person name="Miller A.N."/>
            <person name="Grigoriev I.V."/>
            <person name="Debuchy R."/>
            <person name="Gladieux P."/>
            <person name="Hiltunen Thoren M."/>
            <person name="Johannesson H."/>
        </authorList>
    </citation>
    <scope>NUCLEOTIDE SEQUENCE</scope>
    <source>
        <strain evidence="2">CBS 118394</strain>
    </source>
</reference>
<dbReference type="Proteomes" id="UP001283341">
    <property type="component" value="Unassembled WGS sequence"/>
</dbReference>
<dbReference type="PANTHER" id="PTHR31373">
    <property type="entry name" value="OS06G0652100 PROTEIN"/>
    <property type="match status" value="1"/>
</dbReference>
<reference evidence="2" key="2">
    <citation type="submission" date="2023-06" db="EMBL/GenBank/DDBJ databases">
        <authorList>
            <consortium name="Lawrence Berkeley National Laboratory"/>
            <person name="Haridas S."/>
            <person name="Hensen N."/>
            <person name="Bonometti L."/>
            <person name="Westerberg I."/>
            <person name="Brannstrom I.O."/>
            <person name="Guillou S."/>
            <person name="Cros-Aarteil S."/>
            <person name="Calhoun S."/>
            <person name="Kuo A."/>
            <person name="Mondo S."/>
            <person name="Pangilinan J."/>
            <person name="Riley R."/>
            <person name="Labutti K."/>
            <person name="Andreopoulos B."/>
            <person name="Lipzen A."/>
            <person name="Chen C."/>
            <person name="Yanf M."/>
            <person name="Daum C."/>
            <person name="Ng V."/>
            <person name="Clum A."/>
            <person name="Steindorff A."/>
            <person name="Ohm R."/>
            <person name="Martin F."/>
            <person name="Silar P."/>
            <person name="Natvig D."/>
            <person name="Lalanne C."/>
            <person name="Gautier V."/>
            <person name="Ament-Velasquez S.L."/>
            <person name="Kruys A."/>
            <person name="Hutchinson M.I."/>
            <person name="Powell A.J."/>
            <person name="Barry K."/>
            <person name="Miller A.N."/>
            <person name="Grigoriev I.V."/>
            <person name="Debuchy R."/>
            <person name="Gladieux P."/>
            <person name="Thoren M.H."/>
            <person name="Johannesson H."/>
        </authorList>
    </citation>
    <scope>NUCLEOTIDE SEQUENCE</scope>
    <source>
        <strain evidence="2">CBS 118394</strain>
    </source>
</reference>
<dbReference type="InterPro" id="IPR011205">
    <property type="entry name" value="UCP015417_vWA"/>
</dbReference>
<feature type="domain" description="DUF2828" evidence="1">
    <location>
        <begin position="102"/>
        <end position="248"/>
    </location>
</feature>
<evidence type="ECO:0000313" key="3">
    <source>
        <dbReference type="Proteomes" id="UP001283341"/>
    </source>
</evidence>
<protein>
    <recommendedName>
        <fullName evidence="1">DUF2828 domain-containing protein</fullName>
    </recommendedName>
</protein>
<dbReference type="InterPro" id="IPR058580">
    <property type="entry name" value="DUF2828"/>
</dbReference>
<name>A0AAE0HSH6_9PEZI</name>
<proteinExistence type="predicted"/>
<keyword evidence="3" id="KW-1185">Reference proteome</keyword>
<comment type="caution">
    <text evidence="2">The sequence shown here is derived from an EMBL/GenBank/DDBJ whole genome shotgun (WGS) entry which is preliminary data.</text>
</comment>